<dbReference type="Proteomes" id="UP001159363">
    <property type="component" value="Chromosome 11"/>
</dbReference>
<name>A0ABQ9GGV2_9NEOP</name>
<protein>
    <submittedName>
        <fullName evidence="2">Uncharacterized protein</fullName>
    </submittedName>
</protein>
<reference evidence="2 3" key="1">
    <citation type="submission" date="2023-02" db="EMBL/GenBank/DDBJ databases">
        <title>LHISI_Scaffold_Assembly.</title>
        <authorList>
            <person name="Stuart O.P."/>
            <person name="Cleave R."/>
            <person name="Magrath M.J.L."/>
            <person name="Mikheyev A.S."/>
        </authorList>
    </citation>
    <scope>NUCLEOTIDE SEQUENCE [LARGE SCALE GENOMIC DNA]</scope>
    <source>
        <strain evidence="2">Daus_M_001</strain>
        <tissue evidence="2">Leg muscle</tissue>
    </source>
</reference>
<comment type="caution">
    <text evidence="2">The sequence shown here is derived from an EMBL/GenBank/DDBJ whole genome shotgun (WGS) entry which is preliminary data.</text>
</comment>
<evidence type="ECO:0000313" key="3">
    <source>
        <dbReference type="Proteomes" id="UP001159363"/>
    </source>
</evidence>
<sequence length="236" mass="26968">MGVIDMRMEQRRNERAGETGNPRENPPTNGIVRHDSHMRESGVTRPRYFEIPVKTVVITYTRRKAKKKYRNRIRLEKASLKQSSDTHNTPYDVVKRCREYRKNSKASELVNVDIGPEECTAEEIALLARFLCLICGQNRCRRYHITALLSSSLARDAKPTSAARTSDTGMHKYTTNSMRQNRGVVVVVEVSLDRRTNKATRPMTTLILHKAEEYTTCTQADPKPGFRSAHFNANSL</sequence>
<feature type="compositionally biased region" description="Basic and acidic residues" evidence="1">
    <location>
        <begin position="1"/>
        <end position="17"/>
    </location>
</feature>
<evidence type="ECO:0000256" key="1">
    <source>
        <dbReference type="SAM" id="MobiDB-lite"/>
    </source>
</evidence>
<proteinExistence type="predicted"/>
<feature type="compositionally biased region" description="Polar residues" evidence="1">
    <location>
        <begin position="162"/>
        <end position="176"/>
    </location>
</feature>
<dbReference type="EMBL" id="JARBHB010000012">
    <property type="protein sequence ID" value="KAJ8871236.1"/>
    <property type="molecule type" value="Genomic_DNA"/>
</dbReference>
<evidence type="ECO:0000313" key="2">
    <source>
        <dbReference type="EMBL" id="KAJ8871236.1"/>
    </source>
</evidence>
<feature type="region of interest" description="Disordered" evidence="1">
    <location>
        <begin position="156"/>
        <end position="176"/>
    </location>
</feature>
<gene>
    <name evidence="2" type="ORF">PR048_027542</name>
</gene>
<feature type="region of interest" description="Disordered" evidence="1">
    <location>
        <begin position="1"/>
        <end position="34"/>
    </location>
</feature>
<keyword evidence="3" id="KW-1185">Reference proteome</keyword>
<organism evidence="2 3">
    <name type="scientific">Dryococelus australis</name>
    <dbReference type="NCBI Taxonomy" id="614101"/>
    <lineage>
        <taxon>Eukaryota</taxon>
        <taxon>Metazoa</taxon>
        <taxon>Ecdysozoa</taxon>
        <taxon>Arthropoda</taxon>
        <taxon>Hexapoda</taxon>
        <taxon>Insecta</taxon>
        <taxon>Pterygota</taxon>
        <taxon>Neoptera</taxon>
        <taxon>Polyneoptera</taxon>
        <taxon>Phasmatodea</taxon>
        <taxon>Verophasmatodea</taxon>
        <taxon>Anareolatae</taxon>
        <taxon>Phasmatidae</taxon>
        <taxon>Eurycanthinae</taxon>
        <taxon>Dryococelus</taxon>
    </lineage>
</organism>
<accession>A0ABQ9GGV2</accession>